<accession>A0ABP8W6C6</accession>
<dbReference type="Proteomes" id="UP001500621">
    <property type="component" value="Unassembled WGS sequence"/>
</dbReference>
<dbReference type="EMBL" id="BAABIM010000002">
    <property type="protein sequence ID" value="GAA4680649.1"/>
    <property type="molecule type" value="Genomic_DNA"/>
</dbReference>
<name>A0ABP8W6C6_9ACTN</name>
<keyword evidence="2" id="KW-1185">Reference proteome</keyword>
<comment type="caution">
    <text evidence="1">The sequence shown here is derived from an EMBL/GenBank/DDBJ whole genome shotgun (WGS) entry which is preliminary data.</text>
</comment>
<protein>
    <submittedName>
        <fullName evidence="1">Uncharacterized protein</fullName>
    </submittedName>
</protein>
<organism evidence="1 2">
    <name type="scientific">Nocardioides nanhaiensis</name>
    <dbReference type="NCBI Taxonomy" id="1476871"/>
    <lineage>
        <taxon>Bacteria</taxon>
        <taxon>Bacillati</taxon>
        <taxon>Actinomycetota</taxon>
        <taxon>Actinomycetes</taxon>
        <taxon>Propionibacteriales</taxon>
        <taxon>Nocardioidaceae</taxon>
        <taxon>Nocardioides</taxon>
    </lineage>
</organism>
<proteinExistence type="predicted"/>
<dbReference type="RefSeq" id="WP_345264773.1">
    <property type="nucleotide sequence ID" value="NZ_BAABIM010000002.1"/>
</dbReference>
<reference evidence="2" key="1">
    <citation type="journal article" date="2019" name="Int. J. Syst. Evol. Microbiol.">
        <title>The Global Catalogue of Microorganisms (GCM) 10K type strain sequencing project: providing services to taxonomists for standard genome sequencing and annotation.</title>
        <authorList>
            <consortium name="The Broad Institute Genomics Platform"/>
            <consortium name="The Broad Institute Genome Sequencing Center for Infectious Disease"/>
            <person name="Wu L."/>
            <person name="Ma J."/>
        </authorList>
    </citation>
    <scope>NUCLEOTIDE SEQUENCE [LARGE SCALE GENOMIC DNA]</scope>
    <source>
        <strain evidence="2">JCM 18127</strain>
    </source>
</reference>
<evidence type="ECO:0000313" key="1">
    <source>
        <dbReference type="EMBL" id="GAA4680649.1"/>
    </source>
</evidence>
<evidence type="ECO:0000313" key="2">
    <source>
        <dbReference type="Proteomes" id="UP001500621"/>
    </source>
</evidence>
<gene>
    <name evidence="1" type="ORF">GCM10023226_17280</name>
</gene>
<sequence>MNYTAPLAKGDTIRDHRNRPVVVGAVRPLRADGRTWGVYAADGALVVRVAGVAR</sequence>